<dbReference type="EMBL" id="JAASRM010000001">
    <property type="protein sequence ID" value="NIK88486.1"/>
    <property type="molecule type" value="Genomic_DNA"/>
</dbReference>
<dbReference type="PANTHER" id="PTHR43032:SF2">
    <property type="entry name" value="BLL0505 PROTEIN"/>
    <property type="match status" value="1"/>
</dbReference>
<evidence type="ECO:0000313" key="2">
    <source>
        <dbReference type="EMBL" id="NIK88486.1"/>
    </source>
</evidence>
<keyword evidence="3" id="KW-1185">Reference proteome</keyword>
<proteinExistence type="predicted"/>
<comment type="caution">
    <text evidence="2">The sequence shown here is derived from an EMBL/GenBank/DDBJ whole genome shotgun (WGS) entry which is preliminary data.</text>
</comment>
<evidence type="ECO:0000313" key="3">
    <source>
        <dbReference type="Proteomes" id="UP000570514"/>
    </source>
</evidence>
<dbReference type="AlphaFoldDB" id="A0A846MYI9"/>
<dbReference type="InterPro" id="IPR036374">
    <property type="entry name" value="OxRdtase_Mopterin-bd_sf"/>
</dbReference>
<gene>
    <name evidence="2" type="ORF">FHS83_001804</name>
</gene>
<evidence type="ECO:0000259" key="1">
    <source>
        <dbReference type="Pfam" id="PF00174"/>
    </source>
</evidence>
<feature type="domain" description="Oxidoreductase molybdopterin-binding" evidence="1">
    <location>
        <begin position="98"/>
        <end position="238"/>
    </location>
</feature>
<dbReference type="InterPro" id="IPR000572">
    <property type="entry name" value="OxRdtase_Mopterin-bd_dom"/>
</dbReference>
<protein>
    <submittedName>
        <fullName evidence="2">DMSO/TMAO reductase YedYZ molybdopterin-dependent catalytic subunit</fullName>
    </submittedName>
</protein>
<dbReference type="SUPFAM" id="SSF56524">
    <property type="entry name" value="Oxidoreductase molybdopterin-binding domain"/>
    <property type="match status" value="1"/>
</dbReference>
<accession>A0A846MYI9</accession>
<dbReference type="Gene3D" id="3.90.420.10">
    <property type="entry name" value="Oxidoreductase, molybdopterin-binding domain"/>
    <property type="match status" value="1"/>
</dbReference>
<dbReference type="PANTHER" id="PTHR43032">
    <property type="entry name" value="PROTEIN-METHIONINE-SULFOXIDE REDUCTASE"/>
    <property type="match status" value="1"/>
</dbReference>
<dbReference type="RefSeq" id="WP_167082660.1">
    <property type="nucleotide sequence ID" value="NZ_BAAADC010000001.1"/>
</dbReference>
<dbReference type="Proteomes" id="UP000570514">
    <property type="component" value="Unassembled WGS sequence"/>
</dbReference>
<name>A0A846MYI9_9PROT</name>
<sequence>MAEERNDGRRKFLTRAGASLGLLGVGLAGCSRLSEKRWVSDLLHEVEHLTRRAQRLFAGGHALAPEFSKADIAPVFRANGTLRPEGENYSSHAANGFKNWKIPVMGLVERPLLLTLDALKAFPARTQITRHDCVEGWSCIGQWKGTPLASVLAAAKPKAAARYVVFYCADNMAGPEEVPQLYYESLDLLEATHPQTILAYELNERPLPIANGAPVRLRAERQLGYKMAKYINKIELVSALDGIGGGRGGYWEDQGYSWYAGI</sequence>
<dbReference type="PROSITE" id="PS51257">
    <property type="entry name" value="PROKAR_LIPOPROTEIN"/>
    <property type="match status" value="1"/>
</dbReference>
<dbReference type="Pfam" id="PF00174">
    <property type="entry name" value="Oxidored_molyb"/>
    <property type="match status" value="1"/>
</dbReference>
<reference evidence="2 3" key="1">
    <citation type="submission" date="2020-03" db="EMBL/GenBank/DDBJ databases">
        <title>Genomic Encyclopedia of Type Strains, Phase IV (KMG-IV): sequencing the most valuable type-strain genomes for metagenomic binning, comparative biology and taxonomic classification.</title>
        <authorList>
            <person name="Goeker M."/>
        </authorList>
    </citation>
    <scope>NUCLEOTIDE SEQUENCE [LARGE SCALE GENOMIC DNA]</scope>
    <source>
        <strain evidence="2 3">DSM 19867</strain>
    </source>
</reference>
<organism evidence="2 3">
    <name type="scientific">Rhizomicrobium palustre</name>
    <dbReference type="NCBI Taxonomy" id="189966"/>
    <lineage>
        <taxon>Bacteria</taxon>
        <taxon>Pseudomonadati</taxon>
        <taxon>Pseudomonadota</taxon>
        <taxon>Alphaproteobacteria</taxon>
        <taxon>Micropepsales</taxon>
        <taxon>Micropepsaceae</taxon>
        <taxon>Rhizomicrobium</taxon>
    </lineage>
</organism>